<dbReference type="RefSeq" id="XP_009175690.1">
    <property type="nucleotide sequence ID" value="XM_009177426.1"/>
</dbReference>
<dbReference type="GeneID" id="20325080"/>
<protein>
    <submittedName>
        <fullName evidence="2">Uncharacterized protein</fullName>
    </submittedName>
</protein>
<accession>A0A074ZZG0</accession>
<keyword evidence="3" id="KW-1185">Reference proteome</keyword>
<feature type="non-terminal residue" evidence="2">
    <location>
        <position position="41"/>
    </location>
</feature>
<dbReference type="CTD" id="20325080"/>
<proteinExistence type="predicted"/>
<evidence type="ECO:0000313" key="3">
    <source>
        <dbReference type="Proteomes" id="UP000054324"/>
    </source>
</evidence>
<dbReference type="AlphaFoldDB" id="A0A074ZZG0"/>
<dbReference type="Proteomes" id="UP000054324">
    <property type="component" value="Unassembled WGS sequence"/>
</dbReference>
<name>A0A074ZZG0_OPIVI</name>
<evidence type="ECO:0000313" key="2">
    <source>
        <dbReference type="EMBL" id="KER20564.1"/>
    </source>
</evidence>
<feature type="non-terminal residue" evidence="2">
    <location>
        <position position="1"/>
    </location>
</feature>
<gene>
    <name evidence="2" type="ORF">T265_10912</name>
</gene>
<evidence type="ECO:0000256" key="1">
    <source>
        <dbReference type="SAM" id="MobiDB-lite"/>
    </source>
</evidence>
<dbReference type="KEGG" id="ovi:T265_10912"/>
<feature type="compositionally biased region" description="Polar residues" evidence="1">
    <location>
        <begin position="23"/>
        <end position="41"/>
    </location>
</feature>
<organism evidence="2 3">
    <name type="scientific">Opisthorchis viverrini</name>
    <name type="common">Southeast Asian liver fluke</name>
    <dbReference type="NCBI Taxonomy" id="6198"/>
    <lineage>
        <taxon>Eukaryota</taxon>
        <taxon>Metazoa</taxon>
        <taxon>Spiralia</taxon>
        <taxon>Lophotrochozoa</taxon>
        <taxon>Platyhelminthes</taxon>
        <taxon>Trematoda</taxon>
        <taxon>Digenea</taxon>
        <taxon>Opisthorchiida</taxon>
        <taxon>Opisthorchiata</taxon>
        <taxon>Opisthorchiidae</taxon>
        <taxon>Opisthorchis</taxon>
    </lineage>
</organism>
<sequence>DTPMYLGIRRIDVLGNPNAELGEQTNNQAAHPSHLYSTTLL</sequence>
<feature type="region of interest" description="Disordered" evidence="1">
    <location>
        <begin position="19"/>
        <end position="41"/>
    </location>
</feature>
<reference evidence="2 3" key="1">
    <citation type="submission" date="2013-11" db="EMBL/GenBank/DDBJ databases">
        <title>Opisthorchis viverrini - life in the bile duct.</title>
        <authorList>
            <person name="Young N.D."/>
            <person name="Nagarajan N."/>
            <person name="Lin S.J."/>
            <person name="Korhonen P.K."/>
            <person name="Jex A.R."/>
            <person name="Hall R.S."/>
            <person name="Safavi-Hemami H."/>
            <person name="Kaewkong W."/>
            <person name="Bertrand D."/>
            <person name="Gao S."/>
            <person name="Seet Q."/>
            <person name="Wongkham S."/>
            <person name="Teh B.T."/>
            <person name="Wongkham C."/>
            <person name="Intapan P.M."/>
            <person name="Maleewong W."/>
            <person name="Yang X."/>
            <person name="Hu M."/>
            <person name="Wang Z."/>
            <person name="Hofmann A."/>
            <person name="Sternberg P.W."/>
            <person name="Tan P."/>
            <person name="Wang J."/>
            <person name="Gasser R.B."/>
        </authorList>
    </citation>
    <scope>NUCLEOTIDE SEQUENCE [LARGE SCALE GENOMIC DNA]</scope>
</reference>
<dbReference type="EMBL" id="KL597042">
    <property type="protein sequence ID" value="KER20564.1"/>
    <property type="molecule type" value="Genomic_DNA"/>
</dbReference>